<dbReference type="PANTHER" id="PTHR43293">
    <property type="entry name" value="ACETATE COA-TRANSFERASE YDIF"/>
    <property type="match status" value="1"/>
</dbReference>
<evidence type="ECO:0000313" key="3">
    <source>
        <dbReference type="Proteomes" id="UP000196475"/>
    </source>
</evidence>
<name>A0A1Y3PK20_9BACI</name>
<dbReference type="EMBL" id="LZRT01000071">
    <property type="protein sequence ID" value="OUM87682.1"/>
    <property type="molecule type" value="Genomic_DNA"/>
</dbReference>
<evidence type="ECO:0000256" key="1">
    <source>
        <dbReference type="ARBA" id="ARBA00007047"/>
    </source>
</evidence>
<gene>
    <name evidence="2" type="ORF">BAA01_09790</name>
</gene>
<comment type="caution">
    <text evidence="2">The sequence shown here is derived from an EMBL/GenBank/DDBJ whole genome shotgun (WGS) entry which is preliminary data.</text>
</comment>
<dbReference type="Proteomes" id="UP000196475">
    <property type="component" value="Unassembled WGS sequence"/>
</dbReference>
<organism evidence="2 3">
    <name type="scientific">Bacillus thermozeamaize</name>
    <dbReference type="NCBI Taxonomy" id="230954"/>
    <lineage>
        <taxon>Bacteria</taxon>
        <taxon>Bacillati</taxon>
        <taxon>Bacillota</taxon>
        <taxon>Bacilli</taxon>
        <taxon>Bacillales</taxon>
        <taxon>Bacillaceae</taxon>
        <taxon>Bacillus</taxon>
    </lineage>
</organism>
<dbReference type="AlphaFoldDB" id="A0A1Y3PK20"/>
<evidence type="ECO:0000313" key="2">
    <source>
        <dbReference type="EMBL" id="OUM87682.1"/>
    </source>
</evidence>
<dbReference type="InterPro" id="IPR004165">
    <property type="entry name" value="CoA_trans_fam_I"/>
</dbReference>
<protein>
    <recommendedName>
        <fullName evidence="4">3-oxoadipate--succinyl-CoA transferase subunit B</fullName>
    </recommendedName>
</protein>
<dbReference type="SMART" id="SM00882">
    <property type="entry name" value="CoA_trans"/>
    <property type="match status" value="1"/>
</dbReference>
<dbReference type="InterPro" id="IPR037171">
    <property type="entry name" value="NagB/RpiA_transferase-like"/>
</dbReference>
<comment type="similarity">
    <text evidence="1">Belongs to the 3-oxoacid CoA-transferase subunit B family.</text>
</comment>
<accession>A0A1Y3PK20</accession>
<proteinExistence type="inferred from homology"/>
<dbReference type="Pfam" id="PF01144">
    <property type="entry name" value="CoA_trans"/>
    <property type="match status" value="1"/>
</dbReference>
<dbReference type="GO" id="GO:0008410">
    <property type="term" value="F:CoA-transferase activity"/>
    <property type="evidence" value="ECO:0007669"/>
    <property type="project" value="InterPro"/>
</dbReference>
<reference evidence="3" key="1">
    <citation type="submission" date="2016-06" db="EMBL/GenBank/DDBJ databases">
        <authorList>
            <person name="Nascimento L."/>
            <person name="Pereira R.V."/>
            <person name="Martins L.F."/>
            <person name="Quaggio R.B."/>
            <person name="Silva A.M."/>
            <person name="Setubal J.C."/>
        </authorList>
    </citation>
    <scope>NUCLEOTIDE SEQUENCE [LARGE SCALE GENOMIC DNA]</scope>
</reference>
<sequence length="271" mass="30052">MAEYATDYSIDELMAAVIARDLQNDEIGFIGLGTGGRAFQVAVGIPFAASNLARMTHAPRYHILLGMMMDPRPDKMPDRFLESEEAILNWPCASRISSADIFDLFRTGKLGVGFVSGAQIDQYGNLNIVAIGDYHRPKARLVGALLQTEHMAFANRNIIPVDLSRRTFVPKVDFVSGVGFGEGGDSRKKYGLPGGGPKLVVTDMAVFDFEETTKRMRIRSVHPGFTVEQVQENCGFELVVPEHVQFTEPPTKEQVELLRRVIDPKGLLMRH</sequence>
<dbReference type="SUPFAM" id="SSF100950">
    <property type="entry name" value="NagB/RpiA/CoA transferase-like"/>
    <property type="match status" value="1"/>
</dbReference>
<evidence type="ECO:0008006" key="4">
    <source>
        <dbReference type="Google" id="ProtNLM"/>
    </source>
</evidence>
<dbReference type="PANTHER" id="PTHR43293:SF3">
    <property type="entry name" value="CHOLESTEROL RING-CLEAVING HYDROLASE IPDB SUBUNIT"/>
    <property type="match status" value="1"/>
</dbReference>
<dbReference type="Gene3D" id="3.40.1080.10">
    <property type="entry name" value="Glutaconate Coenzyme A-transferase"/>
    <property type="match status" value="1"/>
</dbReference>